<keyword evidence="2" id="KW-1185">Reference proteome</keyword>
<gene>
    <name evidence="1" type="ORF">VE25_11840</name>
</gene>
<dbReference type="SUPFAM" id="SSF159709">
    <property type="entry name" value="PhnH-like"/>
    <property type="match status" value="1"/>
</dbReference>
<evidence type="ECO:0000313" key="2">
    <source>
        <dbReference type="Proteomes" id="UP000033632"/>
    </source>
</evidence>
<dbReference type="PATRIC" id="fig|443610.3.peg.576"/>
<sequence>MTLADLKPGFADAVFEAQAGFRALLDAFAYAGRITTVDLNLDPPAPLDVAMAAVALTLFDFDTPVWLEPAVAAGSVAGWIRFHSGSAIVAAAGEAQFAVVCDAAAMPALTGFSVGEDRYPDRSATLVIQVPSLTDGPVTRWTGPGIDGSIEVAIAGLPDDFWAQWDDNHALYPLGIDVIFACGREVIGLPRGIKVEV</sequence>
<dbReference type="Proteomes" id="UP000033632">
    <property type="component" value="Unassembled WGS sequence"/>
</dbReference>
<dbReference type="InterPro" id="IPR008772">
    <property type="entry name" value="Phosphonate_metab_PhnH"/>
</dbReference>
<dbReference type="GO" id="GO:0019634">
    <property type="term" value="P:organic phosphonate metabolic process"/>
    <property type="evidence" value="ECO:0007669"/>
    <property type="project" value="InterPro"/>
</dbReference>
<organism evidence="1 2">
    <name type="scientific">Devosia geojensis</name>
    <dbReference type="NCBI Taxonomy" id="443610"/>
    <lineage>
        <taxon>Bacteria</taxon>
        <taxon>Pseudomonadati</taxon>
        <taxon>Pseudomonadota</taxon>
        <taxon>Alphaproteobacteria</taxon>
        <taxon>Hyphomicrobiales</taxon>
        <taxon>Devosiaceae</taxon>
        <taxon>Devosia</taxon>
    </lineage>
</organism>
<accession>A0A0F5FTU2</accession>
<name>A0A0F5FTU2_9HYPH</name>
<dbReference type="STRING" id="443610.VE25_11840"/>
<reference evidence="1 2" key="1">
    <citation type="submission" date="2015-03" db="EMBL/GenBank/DDBJ databases">
        <authorList>
            <person name="Hassan Y.I."/>
            <person name="Lepp D."/>
            <person name="Li X.-Z."/>
            <person name="Zhou T."/>
        </authorList>
    </citation>
    <scope>NUCLEOTIDE SEQUENCE [LARGE SCALE GENOMIC DNA]</scope>
    <source>
        <strain evidence="1 2">BD-c194</strain>
    </source>
</reference>
<proteinExistence type="predicted"/>
<dbReference type="Gene3D" id="3.40.50.11310">
    <property type="entry name" value="Bacterial phosphonate metabolism protein PhnH"/>
    <property type="match status" value="1"/>
</dbReference>
<dbReference type="RefSeq" id="WP_046108840.1">
    <property type="nucleotide sequence ID" value="NZ_JZEX01000110.1"/>
</dbReference>
<dbReference type="Pfam" id="PF05845">
    <property type="entry name" value="PhnH"/>
    <property type="match status" value="1"/>
</dbReference>
<protein>
    <submittedName>
        <fullName evidence="1">Phosphonate metabolism protein PhnH</fullName>
    </submittedName>
</protein>
<dbReference type="AlphaFoldDB" id="A0A0F5FTU2"/>
<evidence type="ECO:0000313" key="1">
    <source>
        <dbReference type="EMBL" id="KKB11582.1"/>
    </source>
</evidence>
<dbReference type="NCBIfam" id="TIGR03292">
    <property type="entry name" value="PhnH_redo"/>
    <property type="match status" value="1"/>
</dbReference>
<dbReference type="EMBL" id="JZEX01000110">
    <property type="protein sequence ID" value="KKB11582.1"/>
    <property type="molecule type" value="Genomic_DNA"/>
</dbReference>
<comment type="caution">
    <text evidence="1">The sequence shown here is derived from an EMBL/GenBank/DDBJ whole genome shotgun (WGS) entry which is preliminary data.</text>
</comment>
<dbReference type="PIRSF" id="PIRSF020680">
    <property type="entry name" value="PhnH"/>
    <property type="match status" value="1"/>
</dbReference>
<dbReference type="InterPro" id="IPR038058">
    <property type="entry name" value="PhnH-like_sp"/>
</dbReference>